<evidence type="ECO:0008006" key="3">
    <source>
        <dbReference type="Google" id="ProtNLM"/>
    </source>
</evidence>
<accession>A0ABR7WV72</accession>
<name>A0ABR7WV72_9SPHI</name>
<proteinExistence type="predicted"/>
<evidence type="ECO:0000313" key="1">
    <source>
        <dbReference type="EMBL" id="MBD1366192.1"/>
    </source>
</evidence>
<evidence type="ECO:0000313" key="2">
    <source>
        <dbReference type="Proteomes" id="UP000606600"/>
    </source>
</evidence>
<keyword evidence="2" id="KW-1185">Reference proteome</keyword>
<comment type="caution">
    <text evidence="1">The sequence shown here is derived from an EMBL/GenBank/DDBJ whole genome shotgun (WGS) entry which is preliminary data.</text>
</comment>
<protein>
    <recommendedName>
        <fullName evidence="3">DUF1080 domain-containing protein</fullName>
    </recommendedName>
</protein>
<dbReference type="EMBL" id="JACWMY010000011">
    <property type="protein sequence ID" value="MBD1366192.1"/>
    <property type="molecule type" value="Genomic_DNA"/>
</dbReference>
<organism evidence="1 2">
    <name type="scientific">Mucilaginibacter pankratovii</name>
    <dbReference type="NCBI Taxonomy" id="2772110"/>
    <lineage>
        <taxon>Bacteria</taxon>
        <taxon>Pseudomonadati</taxon>
        <taxon>Bacteroidota</taxon>
        <taxon>Sphingobacteriia</taxon>
        <taxon>Sphingobacteriales</taxon>
        <taxon>Sphingobacteriaceae</taxon>
        <taxon>Mucilaginibacter</taxon>
    </lineage>
</organism>
<sequence>MKNKLSAFIKQLLLPGLLFFAITGFAQVKQPKIKPIAIPFDAAHWDTTLQKVEFLSYKGTKAMKVLPGNKLVVLKDINFTNGTIEFDTQPVDVTKSSFLSVYFRRQSNDESELVYLRTAKDESLQRNDAIQYAPIIRGVNLWDMMNHYQGPAAIKNEEWNHFKLVISGMQMRVYLNNMEKPTLEIPRLEANATAGGIAFDGQAYFANLIIKPNETEGLSPAQGTDLSNHDVGYIRRWEVSAAQFLEKGRELIREDLPTDTTKWQPVWAERHGLINLTRVYGGIENRGGGVQNKNRYVWLKTKIRSTKDQWAKIQLGFSDEVSVFINGGLIYTDKNQYPQPIRKYPDGRLDVANSSFEIPLKTGDNELVIGVSNYFYGWGIVARMVKMDGSIAVLQE</sequence>
<dbReference type="Gene3D" id="2.60.120.560">
    <property type="entry name" value="Exo-inulinase, domain 1"/>
    <property type="match status" value="1"/>
</dbReference>
<gene>
    <name evidence="1" type="ORF">IDJ77_20440</name>
</gene>
<reference evidence="1 2" key="1">
    <citation type="submission" date="2020-09" db="EMBL/GenBank/DDBJ databases">
        <title>Novel species of Mucilaginibacter isolated from a glacier on the Tibetan Plateau.</title>
        <authorList>
            <person name="Liu Q."/>
            <person name="Xin Y.-H."/>
        </authorList>
    </citation>
    <scope>NUCLEOTIDE SEQUENCE [LARGE SCALE GENOMIC DNA]</scope>
    <source>
        <strain evidence="1 2">ZT4R22</strain>
    </source>
</reference>
<dbReference type="RefSeq" id="WP_191190838.1">
    <property type="nucleotide sequence ID" value="NZ_JACWMY010000011.1"/>
</dbReference>
<dbReference type="Proteomes" id="UP000606600">
    <property type="component" value="Unassembled WGS sequence"/>
</dbReference>